<dbReference type="Proteomes" id="UP000028980">
    <property type="component" value="Unassembled WGS sequence"/>
</dbReference>
<evidence type="ECO:0000313" key="4">
    <source>
        <dbReference type="Proteomes" id="UP000029226"/>
    </source>
</evidence>
<protein>
    <recommendedName>
        <fullName evidence="5">Asparagine synthetase B</fullName>
    </recommendedName>
</protein>
<dbReference type="Proteomes" id="UP000029226">
    <property type="component" value="Unassembled WGS sequence"/>
</dbReference>
<evidence type="ECO:0000313" key="1">
    <source>
        <dbReference type="EMBL" id="GAK76968.1"/>
    </source>
</evidence>
<gene>
    <name evidence="1" type="ORF">JCM19296_2572</name>
    <name evidence="2" type="ORF">JCM19314_72</name>
</gene>
<evidence type="ECO:0000313" key="2">
    <source>
        <dbReference type="EMBL" id="GAL00846.1"/>
    </source>
</evidence>
<reference evidence="3 4" key="1">
    <citation type="journal article" date="2014" name="Genome Announc.">
        <title>Draft Genome Sequences of Marine Flavobacterium Nonlabens Strains NR17, NR24, NR27, NR32, NR33, and Ara13.</title>
        <authorList>
            <person name="Nakanishi M."/>
            <person name="Meirelles P."/>
            <person name="Suzuki R."/>
            <person name="Takatani N."/>
            <person name="Mino S."/>
            <person name="Suda W."/>
            <person name="Oshima K."/>
            <person name="Hattori M."/>
            <person name="Ohkuma M."/>
            <person name="Hosokawa M."/>
            <person name="Miyashita K."/>
            <person name="Thompson F.L."/>
            <person name="Niwa A."/>
            <person name="Sawabe T."/>
            <person name="Sawabe T."/>
        </authorList>
    </citation>
    <scope>NUCLEOTIDE SEQUENCE [LARGE SCALE GENOMIC DNA]</scope>
    <source>
        <strain evidence="1">JCM 19296</strain>
        <strain evidence="2">JCM 19314</strain>
        <strain evidence="3">JCM19296</strain>
        <strain evidence="4">JCM19314</strain>
    </source>
</reference>
<dbReference type="RefSeq" id="WP_042248176.1">
    <property type="nucleotide sequence ID" value="NZ_JBDUVK010000233.1"/>
</dbReference>
<dbReference type="AlphaFoldDB" id="A0A081DDH2"/>
<sequence>MKYFVFIFSFFTAISATQAQEIAFSKIDKSPLDVVIHRDDNNQAIARVIYSRPAKRDRTIFGELVKYGEVWRTGANEATEIDFFYDVTINGNLVKAGAYSIYTIPGEDKWTFILNSQTNQWGTKHDPEKDVLKVTMDSMPSPQTIEEFSISFVEDPDGLILFMGWDDTLVNLPIQVAQL</sequence>
<evidence type="ECO:0008006" key="5">
    <source>
        <dbReference type="Google" id="ProtNLM"/>
    </source>
</evidence>
<evidence type="ECO:0000313" key="3">
    <source>
        <dbReference type="Proteomes" id="UP000028980"/>
    </source>
</evidence>
<accession>A0A081DDH2</accession>
<name>A0A081DDH2_NONUL</name>
<dbReference type="EMBL" id="BBLG01000006">
    <property type="protein sequence ID" value="GAK76968.1"/>
    <property type="molecule type" value="Genomic_DNA"/>
</dbReference>
<dbReference type="EMBL" id="BBMM01000007">
    <property type="protein sequence ID" value="GAL00846.1"/>
    <property type="molecule type" value="Genomic_DNA"/>
</dbReference>
<proteinExistence type="predicted"/>
<comment type="caution">
    <text evidence="1">The sequence shown here is derived from an EMBL/GenBank/DDBJ whole genome shotgun (WGS) entry which is preliminary data.</text>
</comment>
<dbReference type="InterPro" id="IPR021314">
    <property type="entry name" value="DUF2911"/>
</dbReference>
<organism evidence="1 3">
    <name type="scientific">Nonlabens ulvanivorans</name>
    <name type="common">Persicivirga ulvanivorans</name>
    <dbReference type="NCBI Taxonomy" id="906888"/>
    <lineage>
        <taxon>Bacteria</taxon>
        <taxon>Pseudomonadati</taxon>
        <taxon>Bacteroidota</taxon>
        <taxon>Flavobacteriia</taxon>
        <taxon>Flavobacteriales</taxon>
        <taxon>Flavobacteriaceae</taxon>
        <taxon>Nonlabens</taxon>
    </lineage>
</organism>
<dbReference type="Pfam" id="PF11138">
    <property type="entry name" value="DUF2911"/>
    <property type="match status" value="1"/>
</dbReference>